<sequence length="121" mass="14337">MGIYKMGRSQLQIALDCRRQEIFGDTKVPLEAYSTYPVDLYHLLKDERRKGTGVGRYSSRALSTHRKPHPFTQEIAELILCNDMRHNQRSSLYRAMQQQAFYFISRKYVHDVQQWTVDRPV</sequence>
<organism evidence="1 2">
    <name type="scientific">Aromia moschata</name>
    <dbReference type="NCBI Taxonomy" id="1265417"/>
    <lineage>
        <taxon>Eukaryota</taxon>
        <taxon>Metazoa</taxon>
        <taxon>Ecdysozoa</taxon>
        <taxon>Arthropoda</taxon>
        <taxon>Hexapoda</taxon>
        <taxon>Insecta</taxon>
        <taxon>Pterygota</taxon>
        <taxon>Neoptera</taxon>
        <taxon>Endopterygota</taxon>
        <taxon>Coleoptera</taxon>
        <taxon>Polyphaga</taxon>
        <taxon>Cucujiformia</taxon>
        <taxon>Chrysomeloidea</taxon>
        <taxon>Cerambycidae</taxon>
        <taxon>Cerambycinae</taxon>
        <taxon>Callichromatini</taxon>
        <taxon>Aromia</taxon>
    </lineage>
</organism>
<dbReference type="Proteomes" id="UP001162162">
    <property type="component" value="Unassembled WGS sequence"/>
</dbReference>
<protein>
    <submittedName>
        <fullName evidence="1">Uncharacterized protein</fullName>
    </submittedName>
</protein>
<keyword evidence="2" id="KW-1185">Reference proteome</keyword>
<accession>A0AAV8YLY5</accession>
<dbReference type="AlphaFoldDB" id="A0AAV8YLY5"/>
<comment type="caution">
    <text evidence="1">The sequence shown here is derived from an EMBL/GenBank/DDBJ whole genome shotgun (WGS) entry which is preliminary data.</text>
</comment>
<evidence type="ECO:0000313" key="1">
    <source>
        <dbReference type="EMBL" id="KAJ8951572.1"/>
    </source>
</evidence>
<evidence type="ECO:0000313" key="2">
    <source>
        <dbReference type="Proteomes" id="UP001162162"/>
    </source>
</evidence>
<proteinExistence type="predicted"/>
<reference evidence="1" key="1">
    <citation type="journal article" date="2023" name="Insect Mol. Biol.">
        <title>Genome sequencing provides insights into the evolution of gene families encoding plant cell wall-degrading enzymes in longhorned beetles.</title>
        <authorList>
            <person name="Shin N.R."/>
            <person name="Okamura Y."/>
            <person name="Kirsch R."/>
            <person name="Pauchet Y."/>
        </authorList>
    </citation>
    <scope>NUCLEOTIDE SEQUENCE</scope>
    <source>
        <strain evidence="1">AMC_N1</strain>
    </source>
</reference>
<gene>
    <name evidence="1" type="ORF">NQ318_020449</name>
</gene>
<name>A0AAV8YLY5_9CUCU</name>
<dbReference type="EMBL" id="JAPWTK010000082">
    <property type="protein sequence ID" value="KAJ8951572.1"/>
    <property type="molecule type" value="Genomic_DNA"/>
</dbReference>